<dbReference type="InterPro" id="IPR032710">
    <property type="entry name" value="NTF2-like_dom_sf"/>
</dbReference>
<feature type="domain" description="SnoaL-like" evidence="1">
    <location>
        <begin position="27"/>
        <end position="118"/>
    </location>
</feature>
<evidence type="ECO:0000313" key="3">
    <source>
        <dbReference type="Proteomes" id="UP000236349"/>
    </source>
</evidence>
<proteinExistence type="predicted"/>
<dbReference type="Pfam" id="PF12680">
    <property type="entry name" value="SnoaL_2"/>
    <property type="match status" value="1"/>
</dbReference>
<evidence type="ECO:0000259" key="1">
    <source>
        <dbReference type="Pfam" id="PF12680"/>
    </source>
</evidence>
<name>A0A2I7WDK1_MYCTX</name>
<dbReference type="Proteomes" id="UP000236349">
    <property type="component" value="Chromosome"/>
</dbReference>
<dbReference type="AlphaFoldDB" id="A0A2I7WDK1"/>
<dbReference type="EMBL" id="CP024614">
    <property type="protein sequence ID" value="AUS52986.1"/>
    <property type="molecule type" value="Genomic_DNA"/>
</dbReference>
<evidence type="ECO:0000313" key="2">
    <source>
        <dbReference type="EMBL" id="AUS52986.1"/>
    </source>
</evidence>
<dbReference type="InterPro" id="IPR037401">
    <property type="entry name" value="SnoaL-like"/>
</dbReference>
<gene>
    <name evidence="2" type="ORF">CAB90_04210</name>
</gene>
<reference evidence="2 3" key="1">
    <citation type="submission" date="2017-10" db="EMBL/GenBank/DDBJ databases">
        <title>Clinical isolate obtained from a human patient with meningeal tuberculosis in michoacan, Mexico.</title>
        <authorList>
            <person name="Guillen-Nepita A.L."/>
            <person name="Negrete-Paz A.M."/>
            <person name="Vazquez-Marrufo G."/>
            <person name="Cruz-Hernandez A."/>
            <person name="Fresia P."/>
            <person name="Naya H."/>
            <person name="Vazquez-Garciduenas M.S."/>
        </authorList>
    </citation>
    <scope>NUCLEOTIDE SEQUENCE [LARGE SCALE GENOMIC DNA]</scope>
    <source>
        <strain evidence="3">Beijing/MYC004</strain>
    </source>
</reference>
<sequence>MVYRLQRSAMGSTPPRTPQEVFAHHGQALAAGDLDEIVADYADDSFVITPAGIARGKEGIRQLFVKLLDDIPNALWDLKTQIFEGDILFLEWTANSAVSRVDDGVDTFVFRDGTIWAHTVRYTPHPKT</sequence>
<dbReference type="SUPFAM" id="SSF54427">
    <property type="entry name" value="NTF2-like"/>
    <property type="match status" value="1"/>
</dbReference>
<accession>A0A2I7WDK1</accession>
<protein>
    <submittedName>
        <fullName evidence="2">SnoaL-like domain protein</fullName>
    </submittedName>
</protein>
<organism evidence="2 3">
    <name type="scientific">Mycobacterium tuberculosis</name>
    <dbReference type="NCBI Taxonomy" id="1773"/>
    <lineage>
        <taxon>Bacteria</taxon>
        <taxon>Bacillati</taxon>
        <taxon>Actinomycetota</taxon>
        <taxon>Actinomycetes</taxon>
        <taxon>Mycobacteriales</taxon>
        <taxon>Mycobacteriaceae</taxon>
        <taxon>Mycobacterium</taxon>
        <taxon>Mycobacterium tuberculosis complex</taxon>
    </lineage>
</organism>
<dbReference type="Gene3D" id="3.10.450.50">
    <property type="match status" value="1"/>
</dbReference>